<reference evidence="2" key="1">
    <citation type="journal article" date="2008" name="Nat. Genet.">
        <title>The Pristionchus pacificus genome provides a unique perspective on nematode lifestyle and parasitism.</title>
        <authorList>
            <person name="Dieterich C."/>
            <person name="Clifton S.W."/>
            <person name="Schuster L.N."/>
            <person name="Chinwalla A."/>
            <person name="Delehaunty K."/>
            <person name="Dinkelacker I."/>
            <person name="Fulton L."/>
            <person name="Fulton R."/>
            <person name="Godfrey J."/>
            <person name="Minx P."/>
            <person name="Mitreva M."/>
            <person name="Roeseler W."/>
            <person name="Tian H."/>
            <person name="Witte H."/>
            <person name="Yang S.P."/>
            <person name="Wilson R.K."/>
            <person name="Sommer R.J."/>
        </authorList>
    </citation>
    <scope>NUCLEOTIDE SEQUENCE [LARGE SCALE GENOMIC DNA]</scope>
    <source>
        <strain evidence="2">PS312</strain>
    </source>
</reference>
<protein>
    <submittedName>
        <fullName evidence="1">Uncharacterized protein</fullName>
    </submittedName>
</protein>
<reference evidence="1" key="2">
    <citation type="submission" date="2022-06" db="UniProtKB">
        <authorList>
            <consortium name="EnsemblMetazoa"/>
        </authorList>
    </citation>
    <scope>IDENTIFICATION</scope>
    <source>
        <strain evidence="1">PS312</strain>
    </source>
</reference>
<dbReference type="EnsemblMetazoa" id="PPA38895.1">
    <property type="protein sequence ID" value="PPA38895.1"/>
    <property type="gene ID" value="WBGene00277264"/>
</dbReference>
<keyword evidence="2" id="KW-1185">Reference proteome</keyword>
<evidence type="ECO:0000313" key="1">
    <source>
        <dbReference type="EnsemblMetazoa" id="PPA38895.1"/>
    </source>
</evidence>
<sequence length="66" mass="7190">MDVSDLVYFGVFCFVFFLGACSVFICLSAIIDDLCDRVAKWRSLNNTSEMGGDAVPILPSESTDTS</sequence>
<evidence type="ECO:0000313" key="2">
    <source>
        <dbReference type="Proteomes" id="UP000005239"/>
    </source>
</evidence>
<accession>A0A2A6BCM6</accession>
<name>A0A2A6BCM6_PRIPA</name>
<accession>A0A8R1UTY6</accession>
<dbReference type="Proteomes" id="UP000005239">
    <property type="component" value="Unassembled WGS sequence"/>
</dbReference>
<gene>
    <name evidence="1" type="primary">WBGene00277264</name>
</gene>
<organism evidence="1 2">
    <name type="scientific">Pristionchus pacificus</name>
    <name type="common">Parasitic nematode worm</name>
    <dbReference type="NCBI Taxonomy" id="54126"/>
    <lineage>
        <taxon>Eukaryota</taxon>
        <taxon>Metazoa</taxon>
        <taxon>Ecdysozoa</taxon>
        <taxon>Nematoda</taxon>
        <taxon>Chromadorea</taxon>
        <taxon>Rhabditida</taxon>
        <taxon>Rhabditina</taxon>
        <taxon>Diplogasteromorpha</taxon>
        <taxon>Diplogasteroidea</taxon>
        <taxon>Neodiplogasteridae</taxon>
        <taxon>Pristionchus</taxon>
    </lineage>
</organism>
<proteinExistence type="predicted"/>
<dbReference type="AlphaFoldDB" id="A0A2A6BCM6"/>